<feature type="compositionally biased region" description="Basic and acidic residues" evidence="1">
    <location>
        <begin position="1"/>
        <end position="15"/>
    </location>
</feature>
<gene>
    <name evidence="2" type="ORF">BQ4739_LOCUS1127</name>
</gene>
<proteinExistence type="predicted"/>
<feature type="compositionally biased region" description="Basic and acidic residues" evidence="1">
    <location>
        <begin position="96"/>
        <end position="118"/>
    </location>
</feature>
<feature type="compositionally biased region" description="Basic and acidic residues" evidence="1">
    <location>
        <begin position="508"/>
        <end position="523"/>
    </location>
</feature>
<dbReference type="AlphaFoldDB" id="A0A383V721"/>
<feature type="compositionally biased region" description="Basic and acidic residues" evidence="1">
    <location>
        <begin position="23"/>
        <end position="39"/>
    </location>
</feature>
<protein>
    <submittedName>
        <fullName evidence="2">Uncharacterized protein</fullName>
    </submittedName>
</protein>
<feature type="compositionally biased region" description="Low complexity" evidence="1">
    <location>
        <begin position="397"/>
        <end position="412"/>
    </location>
</feature>
<feature type="compositionally biased region" description="Low complexity" evidence="1">
    <location>
        <begin position="134"/>
        <end position="147"/>
    </location>
</feature>
<feature type="region of interest" description="Disordered" evidence="1">
    <location>
        <begin position="720"/>
        <end position="742"/>
    </location>
</feature>
<feature type="compositionally biased region" description="Low complexity" evidence="1">
    <location>
        <begin position="227"/>
        <end position="242"/>
    </location>
</feature>
<feature type="compositionally biased region" description="Basic and acidic residues" evidence="1">
    <location>
        <begin position="69"/>
        <end position="81"/>
    </location>
</feature>
<feature type="compositionally biased region" description="Low complexity" evidence="1">
    <location>
        <begin position="645"/>
        <end position="662"/>
    </location>
</feature>
<name>A0A383V721_TETOB</name>
<feature type="compositionally biased region" description="Low complexity" evidence="1">
    <location>
        <begin position="319"/>
        <end position="337"/>
    </location>
</feature>
<sequence length="880" mass="93373">MDRKQPRVDDRDNNSRRPVSPQQHERPPSKQARRDDRELPASLRGGVFMSNQQPREGPSSVGRPSQQQLHRDSKPAGERQQQHGSSSGRGIGSQLGRDREPGKASHSIRDAADRDRKPGHTLPHSKQDGRDRSSSTPRAATAAAGAARDPDVSRQRASQYDMGRQAAARPSQYDMSSSSHQRAGGRPGGGQQQQQQEQRRPLARGGPAAQHSSRPAGQVSDNRHKQQQQQQQQQQQSGGRQQQDSRPASGGRERPGQPTGQHRGSSSSMQQGAERKRPAGKGEERPAGQAGTLRREHRSVEPGSSSRAEKQVPRSHTPAAAAATAAEVAAGGELAAAQPQPSPELNGQQQQQQQQQHSGEHASQQQAEASEVRQASQESPGESQQHVRAAAAPDGNTGSADIGTAIAAAPPAGSGGNGAKRRPIEFNLASQPAPPVEGLKPRPSSKYSTPQQAQEQQAPAQQQQQQQARQAAGRSSGDGATAGPGSFQRDVGPQAAHSRRSSEAAGHSNDRSGRGAADYRSEHWQQQQQQRRDADARHRRSSSGAAASSGHHRSRSRSRSPRESLRSASRDRHATPAHSDREQQHQQQQQQQPGSSVRGSQPASSNHEVRAAAPSLSQHAPSHDRGTSADAQEQQLGSVAEARRQQQQQQGGKQWQQAPAAGFSRRHISPVSPPDAAAAAAAAAASGVARMRSLSPAAAAVDAPHSLGLTLLRRPTQQITLPLQPPSPLSAPRNAAAAAAASRPPEVQQALVSLQARRQGMVALQLRGLPLSRHMAYKETWAAACKAGRLRPEAVDGAVAAARRRAAAAQALRPRFGACLLPPVDPSVPVAAAGGGEEGHIQQLQRLIDAMAAQEAAPFCEQLPDGGSMLLPASLQGLLW</sequence>
<evidence type="ECO:0000313" key="3">
    <source>
        <dbReference type="Proteomes" id="UP000256970"/>
    </source>
</evidence>
<dbReference type="EMBL" id="FNXT01000077">
    <property type="protein sequence ID" value="SZX60592.1"/>
    <property type="molecule type" value="Genomic_DNA"/>
</dbReference>
<feature type="compositionally biased region" description="Polar residues" evidence="1">
    <location>
        <begin position="593"/>
        <end position="606"/>
    </location>
</feature>
<accession>A0A383V721</accession>
<organism evidence="2 3">
    <name type="scientific">Tetradesmus obliquus</name>
    <name type="common">Green alga</name>
    <name type="synonym">Acutodesmus obliquus</name>
    <dbReference type="NCBI Taxonomy" id="3088"/>
    <lineage>
        <taxon>Eukaryota</taxon>
        <taxon>Viridiplantae</taxon>
        <taxon>Chlorophyta</taxon>
        <taxon>core chlorophytes</taxon>
        <taxon>Chlorophyceae</taxon>
        <taxon>CS clade</taxon>
        <taxon>Sphaeropleales</taxon>
        <taxon>Scenedesmaceae</taxon>
        <taxon>Tetradesmus</taxon>
    </lineage>
</organism>
<feature type="compositionally biased region" description="Low complexity" evidence="1">
    <location>
        <begin position="347"/>
        <end position="367"/>
    </location>
</feature>
<feature type="compositionally biased region" description="Polar residues" evidence="1">
    <location>
        <begin position="258"/>
        <end position="271"/>
    </location>
</feature>
<keyword evidence="3" id="KW-1185">Reference proteome</keyword>
<dbReference type="Proteomes" id="UP000256970">
    <property type="component" value="Unassembled WGS sequence"/>
</dbReference>
<feature type="compositionally biased region" description="Basic residues" evidence="1">
    <location>
        <begin position="550"/>
        <end position="559"/>
    </location>
</feature>
<feature type="compositionally biased region" description="Polar residues" evidence="1">
    <location>
        <begin position="373"/>
        <end position="386"/>
    </location>
</feature>
<evidence type="ECO:0000256" key="1">
    <source>
        <dbReference type="SAM" id="MobiDB-lite"/>
    </source>
</evidence>
<feature type="compositionally biased region" description="Low complexity" evidence="1">
    <location>
        <begin position="451"/>
        <end position="472"/>
    </location>
</feature>
<feature type="compositionally biased region" description="Low complexity" evidence="1">
    <location>
        <begin position="730"/>
        <end position="742"/>
    </location>
</feature>
<evidence type="ECO:0000313" key="2">
    <source>
        <dbReference type="EMBL" id="SZX60592.1"/>
    </source>
</evidence>
<feature type="region of interest" description="Disordered" evidence="1">
    <location>
        <begin position="1"/>
        <end position="674"/>
    </location>
</feature>
<feature type="compositionally biased region" description="Basic and acidic residues" evidence="1">
    <location>
        <begin position="560"/>
        <end position="584"/>
    </location>
</feature>
<reference evidence="2 3" key="1">
    <citation type="submission" date="2016-10" db="EMBL/GenBank/DDBJ databases">
        <authorList>
            <person name="Cai Z."/>
        </authorList>
    </citation>
    <scope>NUCLEOTIDE SEQUENCE [LARGE SCALE GENOMIC DNA]</scope>
</reference>
<feature type="compositionally biased region" description="Basic and acidic residues" evidence="1">
    <location>
        <begin position="273"/>
        <end position="286"/>
    </location>
</feature>